<gene>
    <name evidence="1" type="ORF">BDR25DRAFT_356278</name>
</gene>
<evidence type="ECO:0000313" key="1">
    <source>
        <dbReference type="EMBL" id="KAF2469555.1"/>
    </source>
</evidence>
<sequence length="272" mass="30752">MPVPAKAFGSKSTGKRSAVKLDEETKAAQLAPPSITIGATFQARSSLYPKLILSRSAFPPGIYSDFWWFWAVEGRLLRARGLVNYAIYVILLPIIMSQFLSQSTTRELTELTEYIKTSLASAQLLHNTSIYFSYCILTHSAMTAAPVSGVESWRLGGLYPWLSSAIIGMSIGTRSFSRLPSQLVALINVVVNSLLDKQPEWEHVDSWKILEAHEDGLSRRWMCDALDYGRSETSKRRECQIFLRLRRHQASMDTTNEDDKRSSNHFQLNTKR</sequence>
<evidence type="ECO:0000313" key="2">
    <source>
        <dbReference type="Proteomes" id="UP000799755"/>
    </source>
</evidence>
<comment type="caution">
    <text evidence="1">The sequence shown here is derived from an EMBL/GenBank/DDBJ whole genome shotgun (WGS) entry which is preliminary data.</text>
</comment>
<organism evidence="1 2">
    <name type="scientific">Lindgomyces ingoldianus</name>
    <dbReference type="NCBI Taxonomy" id="673940"/>
    <lineage>
        <taxon>Eukaryota</taxon>
        <taxon>Fungi</taxon>
        <taxon>Dikarya</taxon>
        <taxon>Ascomycota</taxon>
        <taxon>Pezizomycotina</taxon>
        <taxon>Dothideomycetes</taxon>
        <taxon>Pleosporomycetidae</taxon>
        <taxon>Pleosporales</taxon>
        <taxon>Lindgomycetaceae</taxon>
        <taxon>Lindgomyces</taxon>
    </lineage>
</organism>
<reference evidence="1" key="1">
    <citation type="journal article" date="2020" name="Stud. Mycol.">
        <title>101 Dothideomycetes genomes: a test case for predicting lifestyles and emergence of pathogens.</title>
        <authorList>
            <person name="Haridas S."/>
            <person name="Albert R."/>
            <person name="Binder M."/>
            <person name="Bloem J."/>
            <person name="Labutti K."/>
            <person name="Salamov A."/>
            <person name="Andreopoulos B."/>
            <person name="Baker S."/>
            <person name="Barry K."/>
            <person name="Bills G."/>
            <person name="Bluhm B."/>
            <person name="Cannon C."/>
            <person name="Castanera R."/>
            <person name="Culley D."/>
            <person name="Daum C."/>
            <person name="Ezra D."/>
            <person name="Gonzalez J."/>
            <person name="Henrissat B."/>
            <person name="Kuo A."/>
            <person name="Liang C."/>
            <person name="Lipzen A."/>
            <person name="Lutzoni F."/>
            <person name="Magnuson J."/>
            <person name="Mondo S."/>
            <person name="Nolan M."/>
            <person name="Ohm R."/>
            <person name="Pangilinan J."/>
            <person name="Park H.-J."/>
            <person name="Ramirez L."/>
            <person name="Alfaro M."/>
            <person name="Sun H."/>
            <person name="Tritt A."/>
            <person name="Yoshinaga Y."/>
            <person name="Zwiers L.-H."/>
            <person name="Turgeon B."/>
            <person name="Goodwin S."/>
            <person name="Spatafora J."/>
            <person name="Crous P."/>
            <person name="Grigoriev I."/>
        </authorList>
    </citation>
    <scope>NUCLEOTIDE SEQUENCE</scope>
    <source>
        <strain evidence="1">ATCC 200398</strain>
    </source>
</reference>
<name>A0ACB6QSQ8_9PLEO</name>
<proteinExistence type="predicted"/>
<protein>
    <submittedName>
        <fullName evidence="1">Uncharacterized protein</fullName>
    </submittedName>
</protein>
<keyword evidence="2" id="KW-1185">Reference proteome</keyword>
<dbReference type="Proteomes" id="UP000799755">
    <property type="component" value="Unassembled WGS sequence"/>
</dbReference>
<dbReference type="EMBL" id="MU003511">
    <property type="protein sequence ID" value="KAF2469555.1"/>
    <property type="molecule type" value="Genomic_DNA"/>
</dbReference>
<accession>A0ACB6QSQ8</accession>